<feature type="compositionally biased region" description="Polar residues" evidence="1">
    <location>
        <begin position="1"/>
        <end position="19"/>
    </location>
</feature>
<evidence type="ECO:0000313" key="2">
    <source>
        <dbReference type="EMBL" id="KAK8846045.1"/>
    </source>
</evidence>
<feature type="region of interest" description="Disordered" evidence="1">
    <location>
        <begin position="1"/>
        <end position="44"/>
    </location>
</feature>
<evidence type="ECO:0000313" key="3">
    <source>
        <dbReference type="Proteomes" id="UP001470230"/>
    </source>
</evidence>
<name>A0ABR2HG67_9EUKA</name>
<dbReference type="Proteomes" id="UP001470230">
    <property type="component" value="Unassembled WGS sequence"/>
</dbReference>
<accession>A0ABR2HG67</accession>
<proteinExistence type="predicted"/>
<organism evidence="2 3">
    <name type="scientific">Tritrichomonas musculus</name>
    <dbReference type="NCBI Taxonomy" id="1915356"/>
    <lineage>
        <taxon>Eukaryota</taxon>
        <taxon>Metamonada</taxon>
        <taxon>Parabasalia</taxon>
        <taxon>Tritrichomonadida</taxon>
        <taxon>Tritrichomonadidae</taxon>
        <taxon>Tritrichomonas</taxon>
    </lineage>
</organism>
<gene>
    <name evidence="2" type="ORF">M9Y10_020046</name>
</gene>
<dbReference type="EMBL" id="JAPFFF010000029">
    <property type="protein sequence ID" value="KAK8846045.1"/>
    <property type="molecule type" value="Genomic_DNA"/>
</dbReference>
<keyword evidence="3" id="KW-1185">Reference proteome</keyword>
<protein>
    <submittedName>
        <fullName evidence="2">Uncharacterized protein</fullName>
    </submittedName>
</protein>
<reference evidence="2 3" key="1">
    <citation type="submission" date="2024-04" db="EMBL/GenBank/DDBJ databases">
        <title>Tritrichomonas musculus Genome.</title>
        <authorList>
            <person name="Alves-Ferreira E."/>
            <person name="Grigg M."/>
            <person name="Lorenzi H."/>
            <person name="Galac M."/>
        </authorList>
    </citation>
    <scope>NUCLEOTIDE SEQUENCE [LARGE SCALE GENOMIC DNA]</scope>
    <source>
        <strain evidence="2 3">EAF2021</strain>
    </source>
</reference>
<evidence type="ECO:0000256" key="1">
    <source>
        <dbReference type="SAM" id="MobiDB-lite"/>
    </source>
</evidence>
<feature type="compositionally biased region" description="Basic and acidic residues" evidence="1">
    <location>
        <begin position="21"/>
        <end position="44"/>
    </location>
</feature>
<comment type="caution">
    <text evidence="2">The sequence shown here is derived from an EMBL/GenBank/DDBJ whole genome shotgun (WGS) entry which is preliminary data.</text>
</comment>
<sequence>MSTSTFAYSTPVSPSTSPLQRKFDDERKQKERVAQIRTRSRDCQTRRKMLDDSYKEAMKHGPKQNELAGARSLFQSGGSYTPQRSGKRVHFIPSNANRSVHYELTDSPSVKFVKRWGNYSES</sequence>